<reference evidence="10 11" key="1">
    <citation type="submission" date="2018-06" db="EMBL/GenBank/DDBJ databases">
        <title>Genomic Encyclopedia of Type Strains, Phase IV (KMG-IV): sequencing the most valuable type-strain genomes for metagenomic binning, comparative biology and taxonomic classification.</title>
        <authorList>
            <person name="Goeker M."/>
        </authorList>
    </citation>
    <scope>NUCLEOTIDE SEQUENCE [LARGE SCALE GENOMIC DNA]</scope>
    <source>
        <strain evidence="10 11">DSM 45521</strain>
    </source>
</reference>
<keyword evidence="7" id="KW-0342">GTP-binding</keyword>
<dbReference type="EMBL" id="QJSP01000007">
    <property type="protein sequence ID" value="PYE16902.1"/>
    <property type="molecule type" value="Genomic_DNA"/>
</dbReference>
<dbReference type="CDD" id="cd05390">
    <property type="entry name" value="HypB"/>
    <property type="match status" value="1"/>
</dbReference>
<keyword evidence="5" id="KW-0378">Hydrolase</keyword>
<keyword evidence="2" id="KW-0533">Nickel</keyword>
<dbReference type="Pfam" id="PF02492">
    <property type="entry name" value="cobW"/>
    <property type="match status" value="1"/>
</dbReference>
<dbReference type="PANTHER" id="PTHR30134">
    <property type="entry name" value="HYDROGENASE PROTEIN ASSEMBLY PROTEIN, NICKEL CHAPERONE"/>
    <property type="match status" value="1"/>
</dbReference>
<dbReference type="SUPFAM" id="SSF52540">
    <property type="entry name" value="P-loop containing nucleoside triphosphate hydrolases"/>
    <property type="match status" value="1"/>
</dbReference>
<dbReference type="InterPro" id="IPR004392">
    <property type="entry name" value="Hyd_mat_HypB"/>
</dbReference>
<keyword evidence="6" id="KW-0862">Zinc</keyword>
<dbReference type="GO" id="GO:0003924">
    <property type="term" value="F:GTPase activity"/>
    <property type="evidence" value="ECO:0007669"/>
    <property type="project" value="InterPro"/>
</dbReference>
<feature type="domain" description="CobW/HypB/UreG nucleotide-binding" evidence="9">
    <location>
        <begin position="67"/>
        <end position="229"/>
    </location>
</feature>
<evidence type="ECO:0000256" key="4">
    <source>
        <dbReference type="ARBA" id="ARBA00022741"/>
    </source>
</evidence>
<evidence type="ECO:0000256" key="7">
    <source>
        <dbReference type="ARBA" id="ARBA00023134"/>
    </source>
</evidence>
<dbReference type="NCBIfam" id="TIGR00073">
    <property type="entry name" value="hypB"/>
    <property type="match status" value="1"/>
</dbReference>
<dbReference type="PIRSF" id="PIRSF005624">
    <property type="entry name" value="Ni-bind_GTPase"/>
    <property type="match status" value="1"/>
</dbReference>
<gene>
    <name evidence="10" type="ORF">DFR67_107146</name>
</gene>
<protein>
    <submittedName>
        <fullName evidence="10">Hydrogenase nickel incorporation protein HypB</fullName>
    </submittedName>
</protein>
<keyword evidence="3" id="KW-0479">Metal-binding</keyword>
<dbReference type="Gene3D" id="3.40.50.300">
    <property type="entry name" value="P-loop containing nucleotide triphosphate hydrolases"/>
    <property type="match status" value="1"/>
</dbReference>
<comment type="caution">
    <text evidence="10">The sequence shown here is derived from an EMBL/GenBank/DDBJ whole genome shotgun (WGS) entry which is preliminary data.</text>
</comment>
<keyword evidence="11" id="KW-1185">Reference proteome</keyword>
<dbReference type="InterPro" id="IPR027417">
    <property type="entry name" value="P-loop_NTPase"/>
</dbReference>
<name>A0A318RLD8_WILLI</name>
<evidence type="ECO:0000256" key="2">
    <source>
        <dbReference type="ARBA" id="ARBA00022596"/>
    </source>
</evidence>
<proteinExistence type="inferred from homology"/>
<sequence length="254" mass="27632">MGRFHRHDEPHLHADGTTHAHSHDHGDHSGYETGAERVDVLEAIFTENDARADLNRTAFAGAGVQAVNLMSSPGSGKTAILAKTLDALRESVRVGVIEGDIATDLDAVRLADKGAQVSLINTDQGFGGECHLDAPMVNRAMQGLDLSELDLVIIENVGNLVCPAEFDVGEHARVMVYSVTEGEDKPLKYPLMFGRVHVVLLNKIDLLPHLDVEMQDFLDNIAETNPATRVIPVSAKTGEGLDQWYRWLSGLLAR</sequence>
<evidence type="ECO:0000259" key="9">
    <source>
        <dbReference type="Pfam" id="PF02492"/>
    </source>
</evidence>
<dbReference type="AlphaFoldDB" id="A0A318RLD8"/>
<dbReference type="GO" id="GO:0051604">
    <property type="term" value="P:protein maturation"/>
    <property type="evidence" value="ECO:0007669"/>
    <property type="project" value="InterPro"/>
</dbReference>
<dbReference type="InterPro" id="IPR003495">
    <property type="entry name" value="CobW/HypB/UreG_nucleotide-bd"/>
</dbReference>
<feature type="region of interest" description="Disordered" evidence="8">
    <location>
        <begin position="1"/>
        <end position="32"/>
    </location>
</feature>
<dbReference type="GO" id="GO:0008270">
    <property type="term" value="F:zinc ion binding"/>
    <property type="evidence" value="ECO:0007669"/>
    <property type="project" value="TreeGrafter"/>
</dbReference>
<evidence type="ECO:0000256" key="1">
    <source>
        <dbReference type="ARBA" id="ARBA00006211"/>
    </source>
</evidence>
<evidence type="ECO:0000256" key="8">
    <source>
        <dbReference type="SAM" id="MobiDB-lite"/>
    </source>
</evidence>
<dbReference type="GO" id="GO:0005525">
    <property type="term" value="F:GTP binding"/>
    <property type="evidence" value="ECO:0007669"/>
    <property type="project" value="UniProtKB-KW"/>
</dbReference>
<evidence type="ECO:0000313" key="11">
    <source>
        <dbReference type="Proteomes" id="UP000247591"/>
    </source>
</evidence>
<dbReference type="OrthoDB" id="9802035at2"/>
<organism evidence="10 11">
    <name type="scientific">Williamsia limnetica</name>
    <dbReference type="NCBI Taxonomy" id="882452"/>
    <lineage>
        <taxon>Bacteria</taxon>
        <taxon>Bacillati</taxon>
        <taxon>Actinomycetota</taxon>
        <taxon>Actinomycetes</taxon>
        <taxon>Mycobacteriales</taxon>
        <taxon>Nocardiaceae</taxon>
        <taxon>Williamsia</taxon>
    </lineage>
</organism>
<dbReference type="GO" id="GO:0016151">
    <property type="term" value="F:nickel cation binding"/>
    <property type="evidence" value="ECO:0007669"/>
    <property type="project" value="InterPro"/>
</dbReference>
<dbReference type="PANTHER" id="PTHR30134:SF2">
    <property type="entry name" value="HYDROGENASE MATURATION FACTOR HYPB"/>
    <property type="match status" value="1"/>
</dbReference>
<evidence type="ECO:0000313" key="10">
    <source>
        <dbReference type="EMBL" id="PYE16902.1"/>
    </source>
</evidence>
<evidence type="ECO:0000256" key="5">
    <source>
        <dbReference type="ARBA" id="ARBA00022801"/>
    </source>
</evidence>
<dbReference type="RefSeq" id="WP_110470004.1">
    <property type="nucleotide sequence ID" value="NZ_QJSP01000007.1"/>
</dbReference>
<accession>A0A318RLD8</accession>
<dbReference type="Proteomes" id="UP000247591">
    <property type="component" value="Unassembled WGS sequence"/>
</dbReference>
<keyword evidence="4" id="KW-0547">Nucleotide-binding</keyword>
<comment type="similarity">
    <text evidence="1">Belongs to the SIMIBI class G3E GTPase family. HypB/HupM subfamily.</text>
</comment>
<evidence type="ECO:0000256" key="6">
    <source>
        <dbReference type="ARBA" id="ARBA00022833"/>
    </source>
</evidence>
<evidence type="ECO:0000256" key="3">
    <source>
        <dbReference type="ARBA" id="ARBA00022723"/>
    </source>
</evidence>